<dbReference type="PROSITE" id="PS51257">
    <property type="entry name" value="PROKAR_LIPOPROTEIN"/>
    <property type="match status" value="1"/>
</dbReference>
<feature type="chain" id="PRO_5046211793" description="Lipoprotein" evidence="1">
    <location>
        <begin position="22"/>
        <end position="176"/>
    </location>
</feature>
<gene>
    <name evidence="2" type="ORF">O6R08_02375</name>
</gene>
<feature type="signal peptide" evidence="1">
    <location>
        <begin position="1"/>
        <end position="21"/>
    </location>
</feature>
<keyword evidence="3" id="KW-1185">Reference proteome</keyword>
<accession>A0ABY7QZC0</accession>
<reference evidence="2 3" key="1">
    <citation type="submission" date="2023-06" db="EMBL/GenBank/DDBJ databases">
        <title>The Gram-positive Non-spore-bearing Anaerobic Bacilli of Human Feces.</title>
        <authorList>
            <person name="Eggerth A.H."/>
        </authorList>
    </citation>
    <scope>NUCLEOTIDE SEQUENCE [LARGE SCALE GENOMIC DNA]</scope>
    <source>
        <strain evidence="2 3">CBA3108</strain>
    </source>
</reference>
<proteinExistence type="predicted"/>
<evidence type="ECO:0008006" key="4">
    <source>
        <dbReference type="Google" id="ProtNLM"/>
    </source>
</evidence>
<evidence type="ECO:0000256" key="1">
    <source>
        <dbReference type="SAM" id="SignalP"/>
    </source>
</evidence>
<keyword evidence="1" id="KW-0732">Signal</keyword>
<evidence type="ECO:0000313" key="3">
    <source>
        <dbReference type="Proteomes" id="UP001212097"/>
    </source>
</evidence>
<protein>
    <recommendedName>
        <fullName evidence="4">Lipoprotein</fullName>
    </recommendedName>
</protein>
<sequence>MSLSRSKMTRVVAAGAAGALAVVGLSGCSSQSPSTAIAAGSRTISMKTFDEAVDHCGDLAQGGALSPRQVIASTLAQGAVGEQILSDTGRGLNTAQRDQIIATNGLTVLTKDPVCRDLGRSLAAMYHVVNSDGQDKALEEITAVDVSVNPRLGTWDARNLAVHGSSSLSDPFTSGS</sequence>
<evidence type="ECO:0000313" key="2">
    <source>
        <dbReference type="EMBL" id="WCC80395.1"/>
    </source>
</evidence>
<dbReference type="EMBL" id="CP115668">
    <property type="protein sequence ID" value="WCC80395.1"/>
    <property type="molecule type" value="Genomic_DNA"/>
</dbReference>
<dbReference type="RefSeq" id="WP_271418576.1">
    <property type="nucleotide sequence ID" value="NZ_CP115668.1"/>
</dbReference>
<dbReference type="Proteomes" id="UP001212097">
    <property type="component" value="Chromosome"/>
</dbReference>
<name>A0ABY7QZC0_9ACTN</name>
<organism evidence="2 3">
    <name type="scientific">Cutibacterium equinum</name>
    <dbReference type="NCBI Taxonomy" id="3016342"/>
    <lineage>
        <taxon>Bacteria</taxon>
        <taxon>Bacillati</taxon>
        <taxon>Actinomycetota</taxon>
        <taxon>Actinomycetes</taxon>
        <taxon>Propionibacteriales</taxon>
        <taxon>Propionibacteriaceae</taxon>
        <taxon>Cutibacterium</taxon>
    </lineage>
</organism>